<keyword evidence="3" id="KW-1185">Reference proteome</keyword>
<sequence length="142" mass="15642" precursor="true">MAGFQRIFLSLIGGASTALIAYGVAFSRGWPMGMVEVNGVRKYGFKLHGDADLAARLIPLELLIGLLVAWLIWRAFTRRAATTPRADAEERMVYRYAMRKGGRFTLRDLEVGSPLGAGARAAVQRLEAQGRVVRDGDDYRLA</sequence>
<keyword evidence="1" id="KW-0472">Membrane</keyword>
<evidence type="ECO:0000313" key="2">
    <source>
        <dbReference type="EMBL" id="ADV67978.1"/>
    </source>
</evidence>
<dbReference type="STRING" id="709986.Deima_2340"/>
<gene>
    <name evidence="2" type="ordered locus">Deima_2340</name>
</gene>
<feature type="transmembrane region" description="Helical" evidence="1">
    <location>
        <begin position="53"/>
        <end position="73"/>
    </location>
</feature>
<organism evidence="2 3">
    <name type="scientific">Deinococcus maricopensis (strain DSM 21211 / LMG 22137 / NRRL B-23946 / LB-34)</name>
    <dbReference type="NCBI Taxonomy" id="709986"/>
    <lineage>
        <taxon>Bacteria</taxon>
        <taxon>Thermotogati</taxon>
        <taxon>Deinococcota</taxon>
        <taxon>Deinococci</taxon>
        <taxon>Deinococcales</taxon>
        <taxon>Deinococcaceae</taxon>
        <taxon>Deinococcus</taxon>
    </lineage>
</organism>
<dbReference type="AlphaFoldDB" id="E8UA89"/>
<accession>E8UA89</accession>
<keyword evidence="1" id="KW-0812">Transmembrane</keyword>
<reference evidence="2 3" key="1">
    <citation type="journal article" date="2011" name="Stand. Genomic Sci.">
        <title>Complete genome sequence of Deinococcus maricopensis type strain (LB-34).</title>
        <authorList>
            <person name="Pukall R."/>
            <person name="Zeytun A."/>
            <person name="Lucas S."/>
            <person name="Lapidus A."/>
            <person name="Hammon N."/>
            <person name="Deshpande S."/>
            <person name="Nolan M."/>
            <person name="Cheng J.F."/>
            <person name="Pitluck S."/>
            <person name="Liolios K."/>
            <person name="Pagani I."/>
            <person name="Mikhailova N."/>
            <person name="Ivanova N."/>
            <person name="Mavromatis K."/>
            <person name="Pati A."/>
            <person name="Tapia R."/>
            <person name="Han C."/>
            <person name="Goodwin L."/>
            <person name="Chen A."/>
            <person name="Palaniappan K."/>
            <person name="Land M."/>
            <person name="Hauser L."/>
            <person name="Chang Y.J."/>
            <person name="Jeffries C.D."/>
            <person name="Brambilla E.M."/>
            <person name="Rohde M."/>
            <person name="Goker M."/>
            <person name="Detter J.C."/>
            <person name="Woyke T."/>
            <person name="Bristow J."/>
            <person name="Eisen J.A."/>
            <person name="Markowitz V."/>
            <person name="Hugenholtz P."/>
            <person name="Kyrpides N.C."/>
            <person name="Klenk H.P."/>
        </authorList>
    </citation>
    <scope>NUCLEOTIDE SEQUENCE [LARGE SCALE GENOMIC DNA]</scope>
    <source>
        <strain evidence="3">DSM 21211 / LMG 22137 / NRRL B-23946 / LB-34</strain>
    </source>
</reference>
<evidence type="ECO:0000313" key="3">
    <source>
        <dbReference type="Proteomes" id="UP000008635"/>
    </source>
</evidence>
<reference evidence="3" key="2">
    <citation type="submission" date="2011-01" db="EMBL/GenBank/DDBJ databases">
        <title>The complete genome of Deinococcus maricopensis DSM 21211.</title>
        <authorList>
            <consortium name="US DOE Joint Genome Institute (JGI-PGF)"/>
            <person name="Lucas S."/>
            <person name="Copeland A."/>
            <person name="Lapidus A."/>
            <person name="Goodwin L."/>
            <person name="Pitluck S."/>
            <person name="Kyrpides N."/>
            <person name="Mavromatis K."/>
            <person name="Pagani I."/>
            <person name="Ivanova N."/>
            <person name="Ovchinnikova G."/>
            <person name="Zeytun A."/>
            <person name="Detter J.C."/>
            <person name="Han C."/>
            <person name="Land M."/>
            <person name="Hauser L."/>
            <person name="Markowitz V."/>
            <person name="Cheng J.-F."/>
            <person name="Hugenholtz P."/>
            <person name="Woyke T."/>
            <person name="Wu D."/>
            <person name="Pukall R."/>
            <person name="Gehrich-Schroeter G."/>
            <person name="Brambilla E."/>
            <person name="Klenk H.-P."/>
            <person name="Eisen J.A."/>
        </authorList>
    </citation>
    <scope>NUCLEOTIDE SEQUENCE [LARGE SCALE GENOMIC DNA]</scope>
    <source>
        <strain evidence="3">DSM 21211 / LMG 22137 / NRRL B-23946 / LB-34</strain>
    </source>
</reference>
<dbReference type="Proteomes" id="UP000008635">
    <property type="component" value="Chromosome"/>
</dbReference>
<dbReference type="OrthoDB" id="73835at2"/>
<keyword evidence="1" id="KW-1133">Transmembrane helix</keyword>
<dbReference type="RefSeq" id="WP_013557483.1">
    <property type="nucleotide sequence ID" value="NC_014958.1"/>
</dbReference>
<protein>
    <submittedName>
        <fullName evidence="2">Uncharacterized protein</fullName>
    </submittedName>
</protein>
<name>E8UA89_DEIML</name>
<dbReference type="HOGENOM" id="CLU_1583790_0_0_0"/>
<dbReference type="EMBL" id="CP002454">
    <property type="protein sequence ID" value="ADV67978.1"/>
    <property type="molecule type" value="Genomic_DNA"/>
</dbReference>
<dbReference type="KEGG" id="dmr:Deima_2340"/>
<evidence type="ECO:0000256" key="1">
    <source>
        <dbReference type="SAM" id="Phobius"/>
    </source>
</evidence>
<feature type="transmembrane region" description="Helical" evidence="1">
    <location>
        <begin position="7"/>
        <end position="25"/>
    </location>
</feature>
<proteinExistence type="predicted"/>